<dbReference type="EMBL" id="BMIW01000014">
    <property type="protein sequence ID" value="GGG00095.1"/>
    <property type="molecule type" value="Genomic_DNA"/>
</dbReference>
<protein>
    <submittedName>
        <fullName evidence="1">Uncharacterized protein</fullName>
    </submittedName>
</protein>
<evidence type="ECO:0000313" key="1">
    <source>
        <dbReference type="EMBL" id="GGG00095.1"/>
    </source>
</evidence>
<proteinExistence type="predicted"/>
<dbReference type="Proteomes" id="UP000608420">
    <property type="component" value="Unassembled WGS sequence"/>
</dbReference>
<evidence type="ECO:0000313" key="2">
    <source>
        <dbReference type="Proteomes" id="UP000608420"/>
    </source>
</evidence>
<comment type="caution">
    <text evidence="1">The sequence shown here is derived from an EMBL/GenBank/DDBJ whole genome shotgun (WGS) entry which is preliminary data.</text>
</comment>
<name>A0ABQ1VUQ9_9BACL</name>
<reference evidence="2" key="1">
    <citation type="journal article" date="2019" name="Int. J. Syst. Evol. Microbiol.">
        <title>The Global Catalogue of Microorganisms (GCM) 10K type strain sequencing project: providing services to taxonomists for standard genome sequencing and annotation.</title>
        <authorList>
            <consortium name="The Broad Institute Genomics Platform"/>
            <consortium name="The Broad Institute Genome Sequencing Center for Infectious Disease"/>
            <person name="Wu L."/>
            <person name="Ma J."/>
        </authorList>
    </citation>
    <scope>NUCLEOTIDE SEQUENCE [LARGE SCALE GENOMIC DNA]</scope>
    <source>
        <strain evidence="2">CGMCC 1.15420</strain>
    </source>
</reference>
<accession>A0ABQ1VUQ9</accession>
<organism evidence="1 2">
    <name type="scientific">Paenibacillus aceti</name>
    <dbReference type="NCBI Taxonomy" id="1820010"/>
    <lineage>
        <taxon>Bacteria</taxon>
        <taxon>Bacillati</taxon>
        <taxon>Bacillota</taxon>
        <taxon>Bacilli</taxon>
        <taxon>Bacillales</taxon>
        <taxon>Paenibacillaceae</taxon>
        <taxon>Paenibacillus</taxon>
    </lineage>
</organism>
<sequence length="70" mass="8417">MFQWFTEFSLLGQEIKVLYTKKDCDRIHLYSEIFHFYLKKFILGGLHENEENDVCIVGIYGCCLYAGWLW</sequence>
<gene>
    <name evidence="1" type="ORF">GCM10010913_22360</name>
</gene>
<keyword evidence="2" id="KW-1185">Reference proteome</keyword>